<evidence type="ECO:0000313" key="7">
    <source>
        <dbReference type="Proteomes" id="UP000192761"/>
    </source>
</evidence>
<dbReference type="InterPro" id="IPR050204">
    <property type="entry name" value="AraC_XylS_family_regulators"/>
</dbReference>
<keyword evidence="4" id="KW-0804">Transcription</keyword>
<gene>
    <name evidence="6" type="ORF">SAMN02745857_01677</name>
</gene>
<dbReference type="AlphaFoldDB" id="A0A1W1XIE0"/>
<name>A0A1W1XIE0_9NEIS</name>
<keyword evidence="3" id="KW-0010">Activator</keyword>
<dbReference type="Proteomes" id="UP000192761">
    <property type="component" value="Unassembled WGS sequence"/>
</dbReference>
<dbReference type="PANTHER" id="PTHR46796:SF6">
    <property type="entry name" value="ARAC SUBFAMILY"/>
    <property type="match status" value="1"/>
</dbReference>
<evidence type="ECO:0000256" key="4">
    <source>
        <dbReference type="ARBA" id="ARBA00023163"/>
    </source>
</evidence>
<dbReference type="SUPFAM" id="SSF51215">
    <property type="entry name" value="Regulatory protein AraC"/>
    <property type="match status" value="1"/>
</dbReference>
<dbReference type="InterPro" id="IPR003313">
    <property type="entry name" value="AraC-bd"/>
</dbReference>
<dbReference type="GO" id="GO:0003700">
    <property type="term" value="F:DNA-binding transcription factor activity"/>
    <property type="evidence" value="ECO:0007669"/>
    <property type="project" value="InterPro"/>
</dbReference>
<keyword evidence="2 6" id="KW-0238">DNA-binding</keyword>
<sequence length="300" mass="33698">MPQIYQERFELGDATQQRLVGAQLSHQASYPPMWDRGIFMCGISEAGGTLEIERIDAPFHVLLFTRQGQGELFEGEQRWYTGPDTIAVLPSGGQRGFRHSGSEPWLYAWVLLSAVSRWQGLARPRCSVHASPDCVALNEAVALFHTEAERFDRQPGSDLAQPALELLVLALERALQPLREHAGWPRTLLALFDHIGARLQQDWPNERMAEQVGITPNHLHRLCVQHFGVAPARYLFQLRMQHARELLLHGQSVSAVANAVAYREVASFSRQFARHFGFSPSQTLPRFNQRLVVPAAGPQA</sequence>
<dbReference type="InterPro" id="IPR037923">
    <property type="entry name" value="HTH-like"/>
</dbReference>
<feature type="domain" description="HTH araC/xylS-type" evidence="5">
    <location>
        <begin position="189"/>
        <end position="286"/>
    </location>
</feature>
<reference evidence="6 7" key="1">
    <citation type="submission" date="2017-04" db="EMBL/GenBank/DDBJ databases">
        <authorList>
            <person name="Afonso C.L."/>
            <person name="Miller P.J."/>
            <person name="Scott M.A."/>
            <person name="Spackman E."/>
            <person name="Goraichik I."/>
            <person name="Dimitrov K.M."/>
            <person name="Suarez D.L."/>
            <person name="Swayne D.E."/>
        </authorList>
    </citation>
    <scope>NUCLEOTIDE SEQUENCE [LARGE SCALE GENOMIC DNA]</scope>
    <source>
        <strain evidence="6 7">DSM 23236</strain>
    </source>
</reference>
<evidence type="ECO:0000259" key="5">
    <source>
        <dbReference type="PROSITE" id="PS01124"/>
    </source>
</evidence>
<dbReference type="PANTHER" id="PTHR46796">
    <property type="entry name" value="HTH-TYPE TRANSCRIPTIONAL ACTIVATOR RHAS-RELATED"/>
    <property type="match status" value="1"/>
</dbReference>
<dbReference type="PROSITE" id="PS01124">
    <property type="entry name" value="HTH_ARAC_FAMILY_2"/>
    <property type="match status" value="1"/>
</dbReference>
<protein>
    <submittedName>
        <fullName evidence="6">AraC-type DNA-binding protein</fullName>
    </submittedName>
</protein>
<dbReference type="OrthoDB" id="7027806at2"/>
<dbReference type="InterPro" id="IPR018062">
    <property type="entry name" value="HTH_AraC-typ_CS"/>
</dbReference>
<dbReference type="InterPro" id="IPR018060">
    <property type="entry name" value="HTH_AraC"/>
</dbReference>
<dbReference type="Gene3D" id="1.10.10.60">
    <property type="entry name" value="Homeodomain-like"/>
    <property type="match status" value="2"/>
</dbReference>
<dbReference type="Pfam" id="PF12833">
    <property type="entry name" value="HTH_18"/>
    <property type="match status" value="1"/>
</dbReference>
<keyword evidence="1" id="KW-0805">Transcription regulation</keyword>
<organism evidence="6 7">
    <name type="scientific">Andreprevotia lacus DSM 23236</name>
    <dbReference type="NCBI Taxonomy" id="1121001"/>
    <lineage>
        <taxon>Bacteria</taxon>
        <taxon>Pseudomonadati</taxon>
        <taxon>Pseudomonadota</taxon>
        <taxon>Betaproteobacteria</taxon>
        <taxon>Neisseriales</taxon>
        <taxon>Chitinibacteraceae</taxon>
        <taxon>Andreprevotia</taxon>
    </lineage>
</organism>
<dbReference type="PROSITE" id="PS00041">
    <property type="entry name" value="HTH_ARAC_FAMILY_1"/>
    <property type="match status" value="1"/>
</dbReference>
<dbReference type="Pfam" id="PF02311">
    <property type="entry name" value="AraC_binding"/>
    <property type="match status" value="1"/>
</dbReference>
<evidence type="ECO:0000313" key="6">
    <source>
        <dbReference type="EMBL" id="SMC23740.1"/>
    </source>
</evidence>
<dbReference type="SUPFAM" id="SSF46689">
    <property type="entry name" value="Homeodomain-like"/>
    <property type="match status" value="2"/>
</dbReference>
<dbReference type="STRING" id="1121001.SAMN02745857_01677"/>
<evidence type="ECO:0000256" key="3">
    <source>
        <dbReference type="ARBA" id="ARBA00023159"/>
    </source>
</evidence>
<keyword evidence="7" id="KW-1185">Reference proteome</keyword>
<dbReference type="GO" id="GO:0043565">
    <property type="term" value="F:sequence-specific DNA binding"/>
    <property type="evidence" value="ECO:0007669"/>
    <property type="project" value="InterPro"/>
</dbReference>
<proteinExistence type="predicted"/>
<dbReference type="SMART" id="SM00342">
    <property type="entry name" value="HTH_ARAC"/>
    <property type="match status" value="1"/>
</dbReference>
<accession>A0A1W1XIE0</accession>
<evidence type="ECO:0000256" key="1">
    <source>
        <dbReference type="ARBA" id="ARBA00023015"/>
    </source>
</evidence>
<evidence type="ECO:0000256" key="2">
    <source>
        <dbReference type="ARBA" id="ARBA00023125"/>
    </source>
</evidence>
<dbReference type="InterPro" id="IPR009057">
    <property type="entry name" value="Homeodomain-like_sf"/>
</dbReference>
<dbReference type="EMBL" id="FWXD01000008">
    <property type="protein sequence ID" value="SMC23740.1"/>
    <property type="molecule type" value="Genomic_DNA"/>
</dbReference>
<dbReference type="RefSeq" id="WP_084090340.1">
    <property type="nucleotide sequence ID" value="NZ_FWXD01000008.1"/>
</dbReference>